<name>A0A8H2M764_9FIRM</name>
<keyword evidence="3" id="KW-0004">4Fe-4S</keyword>
<evidence type="ECO:0000256" key="2">
    <source>
        <dbReference type="ARBA" id="ARBA00006767"/>
    </source>
</evidence>
<dbReference type="CDD" id="cd05687">
    <property type="entry name" value="S1_RPS1_repeat_ec1_hs1"/>
    <property type="match status" value="1"/>
</dbReference>
<comment type="similarity">
    <text evidence="2">Belongs to the bacterial ribosomal protein bS1 family.</text>
</comment>
<dbReference type="GO" id="GO:0051539">
    <property type="term" value="F:4 iron, 4 sulfur cluster binding"/>
    <property type="evidence" value="ECO:0007669"/>
    <property type="project" value="UniProtKB-KW"/>
</dbReference>
<keyword evidence="5 12" id="KW-0689">Ribosomal protein</keyword>
<dbReference type="PANTHER" id="PTHR10724:SF7">
    <property type="entry name" value="SMALL RIBOSOMAL SUBUNIT PROTEIN BS1C"/>
    <property type="match status" value="1"/>
</dbReference>
<dbReference type="InterPro" id="IPR012340">
    <property type="entry name" value="NA-bd_OB-fold"/>
</dbReference>
<sequence>MVHNDRVNQDLKDLGVQDLQSDQVQGATIITRSHGLDLQRLKNFQKNNKVIETVCPYVKKIYDRVQEANQKDYGVLVLGMKNHPEVEGILSRAREGYVVSRPQDLEKIPKNKNYVLISQTTNRKDFFNSLVNEILGVFTGHILVYNTICNATSIRQEETEALAKKVDCMLVMGGKNSSNSKKLAQVAQKHCNKVIFIQSVGELDLDGLKKINKIGITAGASTPDCVIKEAVNCMENLNNEAMNNEMMEAIDNSFTRVRRGEVVEGEVLFVTENEVMVNIGYRADGIISREELSSDPDALPKDLYKPGDQIQVYVMKMDDGDGNVVLSAKRVANMKIWDDMEEKYNNKERVTASIKSVVKGGLTCDVDGLNGFIPASHVSTRFQRDLQKYVGTDMVCEIIDFDKNKRKFVLSRKNVEEEEMEEVRDKVYNEIHEGDVITGTVQRLTNFGAFVDIGGVDGLIHISELSWNRVKHPSEVVEPGQEVQVQVLKMDRERNRIALGLKQTTEKPWDVFTEEVKVGDVVKGKVVNLLDFGAFVRLDSGVDGLLHVSQISREHVEKPSDKLAIGDEIEVKVTDINEDDKKISLSIKALTEPKQEEKPKEKPKKRERKIEKPVQKQEENNDFTLSIGEILQGQKEDFPEAPETLTEEAPAEEAPVEETEEVTESEEE</sequence>
<evidence type="ECO:0000256" key="7">
    <source>
        <dbReference type="ARBA" id="ARBA00023014"/>
    </source>
</evidence>
<evidence type="ECO:0000256" key="10">
    <source>
        <dbReference type="SAM" id="MobiDB-lite"/>
    </source>
</evidence>
<dbReference type="Pfam" id="PF02401">
    <property type="entry name" value="LYTB"/>
    <property type="match status" value="1"/>
</dbReference>
<evidence type="ECO:0000256" key="3">
    <source>
        <dbReference type="ARBA" id="ARBA00022485"/>
    </source>
</evidence>
<evidence type="ECO:0000256" key="5">
    <source>
        <dbReference type="ARBA" id="ARBA00022980"/>
    </source>
</evidence>
<evidence type="ECO:0000313" key="12">
    <source>
        <dbReference type="EMBL" id="VFB16071.1"/>
    </source>
</evidence>
<dbReference type="CDD" id="cd05688">
    <property type="entry name" value="S1_RPS1_repeat_ec3"/>
    <property type="match status" value="1"/>
</dbReference>
<dbReference type="CDD" id="cd04465">
    <property type="entry name" value="S1_RPS1_repeat_ec2_hs2"/>
    <property type="match status" value="1"/>
</dbReference>
<dbReference type="InterPro" id="IPR003029">
    <property type="entry name" value="S1_domain"/>
</dbReference>
<proteinExistence type="inferred from homology"/>
<dbReference type="NCBIfam" id="TIGR00216">
    <property type="entry name" value="ispH_lytB"/>
    <property type="match status" value="1"/>
</dbReference>
<dbReference type="GO" id="GO:0046872">
    <property type="term" value="F:metal ion binding"/>
    <property type="evidence" value="ECO:0007669"/>
    <property type="project" value="UniProtKB-KW"/>
</dbReference>
<evidence type="ECO:0000256" key="9">
    <source>
        <dbReference type="ARBA" id="ARBA00025604"/>
    </source>
</evidence>
<dbReference type="AlphaFoldDB" id="A0A8H2M764"/>
<dbReference type="NCBIfam" id="NF005208">
    <property type="entry name" value="PRK06676.1"/>
    <property type="match status" value="1"/>
</dbReference>
<dbReference type="FunFam" id="2.40.50.140:FF:000103">
    <property type="entry name" value="protein RRP5 homolog"/>
    <property type="match status" value="1"/>
</dbReference>
<dbReference type="GO" id="GO:0006412">
    <property type="term" value="P:translation"/>
    <property type="evidence" value="ECO:0007669"/>
    <property type="project" value="TreeGrafter"/>
</dbReference>
<feature type="compositionally biased region" description="Basic and acidic residues" evidence="10">
    <location>
        <begin position="591"/>
        <end position="600"/>
    </location>
</feature>
<keyword evidence="8" id="KW-0687">Ribonucleoprotein</keyword>
<keyword evidence="7" id="KW-0411">Iron-sulfur</keyword>
<evidence type="ECO:0000259" key="11">
    <source>
        <dbReference type="PROSITE" id="PS50126"/>
    </source>
</evidence>
<dbReference type="FunFam" id="2.40.50.140:FF:000039">
    <property type="entry name" value="30S ribosomal protein S1"/>
    <property type="match status" value="1"/>
</dbReference>
<keyword evidence="4" id="KW-0479">Metal-binding</keyword>
<keyword evidence="13" id="KW-1185">Reference proteome</keyword>
<dbReference type="GO" id="GO:0005840">
    <property type="term" value="C:ribosome"/>
    <property type="evidence" value="ECO:0007669"/>
    <property type="project" value="UniProtKB-KW"/>
</dbReference>
<comment type="caution">
    <text evidence="12">The sequence shown here is derived from an EMBL/GenBank/DDBJ whole genome shotgun (WGS) entry which is preliminary data.</text>
</comment>
<feature type="domain" description="S1 motif" evidence="11">
    <location>
        <begin position="260"/>
        <end position="329"/>
    </location>
</feature>
<dbReference type="GO" id="GO:0003735">
    <property type="term" value="F:structural constituent of ribosome"/>
    <property type="evidence" value="ECO:0007669"/>
    <property type="project" value="TreeGrafter"/>
</dbReference>
<evidence type="ECO:0000256" key="6">
    <source>
        <dbReference type="ARBA" id="ARBA00023004"/>
    </source>
</evidence>
<dbReference type="EMBL" id="CAACYI010000001">
    <property type="protein sequence ID" value="VFB16071.1"/>
    <property type="molecule type" value="Genomic_DNA"/>
</dbReference>
<comment type="function">
    <text evidence="9">Binds mRNA; thus facilitating recognition of the initiation point. It is needed to translate mRNA with a short Shine-Dalgarno (SD) purine-rich sequence.</text>
</comment>
<dbReference type="Pfam" id="PF00575">
    <property type="entry name" value="S1"/>
    <property type="match status" value="4"/>
</dbReference>
<feature type="compositionally biased region" description="Acidic residues" evidence="10">
    <location>
        <begin position="645"/>
        <end position="668"/>
    </location>
</feature>
<dbReference type="NCBIfam" id="NF000907">
    <property type="entry name" value="PRK00087.1"/>
    <property type="match status" value="1"/>
</dbReference>
<feature type="region of interest" description="Disordered" evidence="10">
    <location>
        <begin position="590"/>
        <end position="668"/>
    </location>
</feature>
<dbReference type="CDD" id="cd13944">
    <property type="entry name" value="lytB_ispH"/>
    <property type="match status" value="1"/>
</dbReference>
<dbReference type="PANTHER" id="PTHR10724">
    <property type="entry name" value="30S RIBOSOMAL PROTEIN S1"/>
    <property type="match status" value="1"/>
</dbReference>
<evidence type="ECO:0000313" key="13">
    <source>
        <dbReference type="Proteomes" id="UP000377798"/>
    </source>
</evidence>
<dbReference type="Gene3D" id="3.40.50.11270">
    <property type="match status" value="1"/>
</dbReference>
<dbReference type="InterPro" id="IPR003451">
    <property type="entry name" value="LytB/IspH"/>
</dbReference>
<comment type="cofactor">
    <cofactor evidence="1">
        <name>[4Fe-4S] cluster</name>
        <dbReference type="ChEBI" id="CHEBI:49883"/>
    </cofactor>
</comment>
<organism evidence="12 13">
    <name type="scientific">Urinicoccus massiliensis</name>
    <dbReference type="NCBI Taxonomy" id="1723382"/>
    <lineage>
        <taxon>Bacteria</taxon>
        <taxon>Bacillati</taxon>
        <taxon>Bacillota</taxon>
        <taxon>Tissierellia</taxon>
        <taxon>Tissierellales</taxon>
        <taxon>Peptoniphilaceae</taxon>
        <taxon>Urinicoccus</taxon>
    </lineage>
</organism>
<feature type="domain" description="S1 motif" evidence="11">
    <location>
        <begin position="347"/>
        <end position="413"/>
    </location>
</feature>
<dbReference type="GO" id="GO:0051745">
    <property type="term" value="F:4-hydroxy-3-methylbut-2-enyl diphosphate reductase activity"/>
    <property type="evidence" value="ECO:0007669"/>
    <property type="project" value="InterPro"/>
</dbReference>
<feature type="domain" description="S1 motif" evidence="11">
    <location>
        <begin position="434"/>
        <end position="502"/>
    </location>
</feature>
<dbReference type="SMART" id="SM00316">
    <property type="entry name" value="S1"/>
    <property type="match status" value="4"/>
</dbReference>
<feature type="compositionally biased region" description="Basic and acidic residues" evidence="10">
    <location>
        <begin position="608"/>
        <end position="619"/>
    </location>
</feature>
<reference evidence="12 13" key="1">
    <citation type="submission" date="2019-02" db="EMBL/GenBank/DDBJ databases">
        <authorList>
            <consortium name="Pathogen Informatics"/>
        </authorList>
    </citation>
    <scope>NUCLEOTIDE SEQUENCE [LARGE SCALE GENOMIC DNA]</scope>
    <source>
        <strain evidence="12 13">3012STDY7089603</strain>
    </source>
</reference>
<dbReference type="GO" id="GO:0019288">
    <property type="term" value="P:isopentenyl diphosphate biosynthetic process, methylerythritol 4-phosphate pathway"/>
    <property type="evidence" value="ECO:0007669"/>
    <property type="project" value="InterPro"/>
</dbReference>
<dbReference type="GO" id="GO:0003729">
    <property type="term" value="F:mRNA binding"/>
    <property type="evidence" value="ECO:0007669"/>
    <property type="project" value="TreeGrafter"/>
</dbReference>
<dbReference type="Gene3D" id="2.40.50.140">
    <property type="entry name" value="Nucleic acid-binding proteins"/>
    <property type="match status" value="4"/>
</dbReference>
<gene>
    <name evidence="12" type="primary">ypfD</name>
    <name evidence="12" type="ORF">NCTC13150_00587</name>
</gene>
<dbReference type="GO" id="GO:1990904">
    <property type="term" value="C:ribonucleoprotein complex"/>
    <property type="evidence" value="ECO:0007669"/>
    <property type="project" value="UniProtKB-KW"/>
</dbReference>
<dbReference type="Gene3D" id="3.40.1010.20">
    <property type="entry name" value="4-hydroxy-3-methylbut-2-enyl diphosphate reductase, catalytic domain"/>
    <property type="match status" value="2"/>
</dbReference>
<evidence type="ECO:0000256" key="1">
    <source>
        <dbReference type="ARBA" id="ARBA00001966"/>
    </source>
</evidence>
<dbReference type="InterPro" id="IPR050437">
    <property type="entry name" value="Ribos_protein_bS1-like"/>
</dbReference>
<feature type="domain" description="S1 motif" evidence="11">
    <location>
        <begin position="519"/>
        <end position="588"/>
    </location>
</feature>
<protein>
    <submittedName>
        <fullName evidence="12">30S ribosomal protein S1 homolog</fullName>
    </submittedName>
</protein>
<evidence type="ECO:0000256" key="8">
    <source>
        <dbReference type="ARBA" id="ARBA00023274"/>
    </source>
</evidence>
<dbReference type="GO" id="GO:0050992">
    <property type="term" value="P:dimethylallyl diphosphate biosynthetic process"/>
    <property type="evidence" value="ECO:0007669"/>
    <property type="project" value="InterPro"/>
</dbReference>
<dbReference type="InterPro" id="IPR035104">
    <property type="entry name" value="Ribosomal_protein_S1-like"/>
</dbReference>
<dbReference type="PROSITE" id="PS50126">
    <property type="entry name" value="S1"/>
    <property type="match status" value="4"/>
</dbReference>
<accession>A0A8H2M764</accession>
<dbReference type="Proteomes" id="UP000377798">
    <property type="component" value="Unassembled WGS sequence"/>
</dbReference>
<keyword evidence="6" id="KW-0408">Iron</keyword>
<dbReference type="SUPFAM" id="SSF50249">
    <property type="entry name" value="Nucleic acid-binding proteins"/>
    <property type="match status" value="4"/>
</dbReference>
<dbReference type="PRINTS" id="PR00681">
    <property type="entry name" value="RIBOSOMALS1"/>
</dbReference>
<evidence type="ECO:0000256" key="4">
    <source>
        <dbReference type="ARBA" id="ARBA00022723"/>
    </source>
</evidence>